<feature type="region of interest" description="Disordered" evidence="1">
    <location>
        <begin position="91"/>
        <end position="142"/>
    </location>
</feature>
<proteinExistence type="predicted"/>
<feature type="compositionally biased region" description="Polar residues" evidence="1">
    <location>
        <begin position="98"/>
        <end position="117"/>
    </location>
</feature>
<protein>
    <submittedName>
        <fullName evidence="2">Uncharacterized protein</fullName>
    </submittedName>
</protein>
<gene>
    <name evidence="2" type="ORF">CERZMDRAFT_102101</name>
</gene>
<feature type="compositionally biased region" description="Polar residues" evidence="1">
    <location>
        <begin position="125"/>
        <end position="142"/>
    </location>
</feature>
<name>A0A6A6F3E7_9PEZI</name>
<dbReference type="OrthoDB" id="3643924at2759"/>
<dbReference type="Proteomes" id="UP000799539">
    <property type="component" value="Unassembled WGS sequence"/>
</dbReference>
<accession>A0A6A6F3E7</accession>
<evidence type="ECO:0000313" key="3">
    <source>
        <dbReference type="Proteomes" id="UP000799539"/>
    </source>
</evidence>
<keyword evidence="3" id="KW-1185">Reference proteome</keyword>
<reference evidence="2" key="1">
    <citation type="journal article" date="2020" name="Stud. Mycol.">
        <title>101 Dothideomycetes genomes: a test case for predicting lifestyles and emergence of pathogens.</title>
        <authorList>
            <person name="Haridas S."/>
            <person name="Albert R."/>
            <person name="Binder M."/>
            <person name="Bloem J."/>
            <person name="Labutti K."/>
            <person name="Salamov A."/>
            <person name="Andreopoulos B."/>
            <person name="Baker S."/>
            <person name="Barry K."/>
            <person name="Bills G."/>
            <person name="Bluhm B."/>
            <person name="Cannon C."/>
            <person name="Castanera R."/>
            <person name="Culley D."/>
            <person name="Daum C."/>
            <person name="Ezra D."/>
            <person name="Gonzalez J."/>
            <person name="Henrissat B."/>
            <person name="Kuo A."/>
            <person name="Liang C."/>
            <person name="Lipzen A."/>
            <person name="Lutzoni F."/>
            <person name="Magnuson J."/>
            <person name="Mondo S."/>
            <person name="Nolan M."/>
            <person name="Ohm R."/>
            <person name="Pangilinan J."/>
            <person name="Park H.-J."/>
            <person name="Ramirez L."/>
            <person name="Alfaro M."/>
            <person name="Sun H."/>
            <person name="Tritt A."/>
            <person name="Yoshinaga Y."/>
            <person name="Zwiers L.-H."/>
            <person name="Turgeon B."/>
            <person name="Goodwin S."/>
            <person name="Spatafora J."/>
            <person name="Crous P."/>
            <person name="Grigoriev I."/>
        </authorList>
    </citation>
    <scope>NUCLEOTIDE SEQUENCE</scope>
    <source>
        <strain evidence="2">SCOH1-5</strain>
    </source>
</reference>
<evidence type="ECO:0000313" key="2">
    <source>
        <dbReference type="EMBL" id="KAF2207834.1"/>
    </source>
</evidence>
<sequence length="394" mass="43742">MESEKDFPLLHCDSEQLDISDEAALLPSILPTSAPALTMMAGQFHTPQIRGPSERQASVKRLLTIPIPVSKKHTKRSASLFPSNGYQGYAIPPPVAPLQQTQSTDAGPPVTVSSSATPHPRPDTLSGTAASQLPSSTSTKPSLDLSTVITSIQLLPPLPTPGDKQLNYIRPPLHINLTPEEILTFWPGWLTSPELAVRMQRNGITAKMITTVRLTATGKLNDRRANKLLTDNLKKQFSHGGRLYYDCGSHWNVQMAKADGSDNDMTANGWQPREEHILANDFRLDGKTLAKGAWWNGSRLPAPTQEWRDMALTEFFMHIPRAQFPTGQGRGLLTRCLEAVHDDPDYDILGLTTAHWDWLIKHLCDNDPYVRDVQPQDPAKNLDQEFVERFTASH</sequence>
<dbReference type="AlphaFoldDB" id="A0A6A6F3E7"/>
<organism evidence="2 3">
    <name type="scientific">Cercospora zeae-maydis SCOH1-5</name>
    <dbReference type="NCBI Taxonomy" id="717836"/>
    <lineage>
        <taxon>Eukaryota</taxon>
        <taxon>Fungi</taxon>
        <taxon>Dikarya</taxon>
        <taxon>Ascomycota</taxon>
        <taxon>Pezizomycotina</taxon>
        <taxon>Dothideomycetes</taxon>
        <taxon>Dothideomycetidae</taxon>
        <taxon>Mycosphaerellales</taxon>
        <taxon>Mycosphaerellaceae</taxon>
        <taxon>Cercospora</taxon>
    </lineage>
</organism>
<evidence type="ECO:0000256" key="1">
    <source>
        <dbReference type="SAM" id="MobiDB-lite"/>
    </source>
</evidence>
<dbReference type="EMBL" id="ML992700">
    <property type="protein sequence ID" value="KAF2207834.1"/>
    <property type="molecule type" value="Genomic_DNA"/>
</dbReference>